<dbReference type="RefSeq" id="WP_188935397.1">
    <property type="nucleotide sequence ID" value="NZ_BMIA01000003.1"/>
</dbReference>
<protein>
    <submittedName>
        <fullName evidence="1">Uncharacterized protein</fullName>
    </submittedName>
</protein>
<accession>A0ABQ1YYU7</accession>
<proteinExistence type="predicted"/>
<organism evidence="1 2">
    <name type="scientific">Dyadobacter endophyticus</name>
    <dbReference type="NCBI Taxonomy" id="1749036"/>
    <lineage>
        <taxon>Bacteria</taxon>
        <taxon>Pseudomonadati</taxon>
        <taxon>Bacteroidota</taxon>
        <taxon>Cytophagia</taxon>
        <taxon>Cytophagales</taxon>
        <taxon>Spirosomataceae</taxon>
        <taxon>Dyadobacter</taxon>
    </lineage>
</organism>
<sequence length="318" mass="34207">MELAIITSGFVAGSSSVSITADVADGTAVLVYDDETKSLLGSDVTTDGVVDVTVAPELFEGQRIIAYLTAFGQDTFGAVIVVDSENETTGWKTPETVDGQPYEEYLEAGGEQQPDVYDPANCRNISRDMDAIGRVINTPITFTLRQIESQAGNVQVIIEDVQGAIGGFKTKFDSDVIGTSTSKVYSVNGAYQVKIWGINETEADAVIKTYNLTMPTAVVEFGTTVVDLTYHADYGNATSPGLRPVRVIVYSSVPVEVQIDGVHTWAIASGTGSAPGETGRYEGPVHFVDEGEYTIRCRKLSDGLQLLVRQIKLNNYFS</sequence>
<evidence type="ECO:0000313" key="2">
    <source>
        <dbReference type="Proteomes" id="UP000600214"/>
    </source>
</evidence>
<keyword evidence="2" id="KW-1185">Reference proteome</keyword>
<gene>
    <name evidence="1" type="ORF">GCM10007423_39880</name>
</gene>
<dbReference type="EMBL" id="BMIA01000003">
    <property type="protein sequence ID" value="GGH42903.1"/>
    <property type="molecule type" value="Genomic_DNA"/>
</dbReference>
<reference evidence="2" key="1">
    <citation type="journal article" date="2019" name="Int. J. Syst. Evol. Microbiol.">
        <title>The Global Catalogue of Microorganisms (GCM) 10K type strain sequencing project: providing services to taxonomists for standard genome sequencing and annotation.</title>
        <authorList>
            <consortium name="The Broad Institute Genomics Platform"/>
            <consortium name="The Broad Institute Genome Sequencing Center for Infectious Disease"/>
            <person name="Wu L."/>
            <person name="Ma J."/>
        </authorList>
    </citation>
    <scope>NUCLEOTIDE SEQUENCE [LARGE SCALE GENOMIC DNA]</scope>
    <source>
        <strain evidence="2">CGMCC 1.15288</strain>
    </source>
</reference>
<name>A0ABQ1YYU7_9BACT</name>
<evidence type="ECO:0000313" key="1">
    <source>
        <dbReference type="EMBL" id="GGH42903.1"/>
    </source>
</evidence>
<dbReference type="Proteomes" id="UP000600214">
    <property type="component" value="Unassembled WGS sequence"/>
</dbReference>
<comment type="caution">
    <text evidence="1">The sequence shown here is derived from an EMBL/GenBank/DDBJ whole genome shotgun (WGS) entry which is preliminary data.</text>
</comment>